<evidence type="ECO:0000256" key="3">
    <source>
        <dbReference type="ARBA" id="ARBA00022475"/>
    </source>
</evidence>
<evidence type="ECO:0000313" key="9">
    <source>
        <dbReference type="EMBL" id="RDY21569.1"/>
    </source>
</evidence>
<comment type="similarity">
    <text evidence="7">Belongs to the binding-protein-dependent transport system permease family.</text>
</comment>
<dbReference type="PANTHER" id="PTHR30450:SF1">
    <property type="entry name" value="D-METHIONINE TRANSPORT SYSTEM PERMEASE PROTEIN METI-RELATED"/>
    <property type="match status" value="1"/>
</dbReference>
<dbReference type="PANTHER" id="PTHR30450">
    <property type="entry name" value="ABC TRANSPORTER PERMEASE"/>
    <property type="match status" value="1"/>
</dbReference>
<dbReference type="InterPro" id="IPR035906">
    <property type="entry name" value="MetI-like_sf"/>
</dbReference>
<name>A0A371IM51_9FIRM</name>
<feature type="transmembrane region" description="Helical" evidence="7">
    <location>
        <begin position="149"/>
        <end position="170"/>
    </location>
</feature>
<organism evidence="9 10">
    <name type="scientific">Criibacterium bergeronii</name>
    <dbReference type="NCBI Taxonomy" id="1871336"/>
    <lineage>
        <taxon>Bacteria</taxon>
        <taxon>Bacillati</taxon>
        <taxon>Bacillota</taxon>
        <taxon>Clostridia</taxon>
        <taxon>Peptostreptococcales</taxon>
        <taxon>Filifactoraceae</taxon>
        <taxon>Criibacterium</taxon>
    </lineage>
</organism>
<gene>
    <name evidence="9" type="ORF">BBG48_004250</name>
</gene>
<protein>
    <submittedName>
        <fullName evidence="9">ABC transporter permease</fullName>
    </submittedName>
</protein>
<accession>A0A371IM51</accession>
<evidence type="ECO:0000256" key="7">
    <source>
        <dbReference type="RuleBase" id="RU363032"/>
    </source>
</evidence>
<evidence type="ECO:0000313" key="10">
    <source>
        <dbReference type="Proteomes" id="UP000093352"/>
    </source>
</evidence>
<evidence type="ECO:0000256" key="5">
    <source>
        <dbReference type="ARBA" id="ARBA00022989"/>
    </source>
</evidence>
<dbReference type="STRING" id="1871336.BBG48_01810"/>
<dbReference type="CDD" id="cd06261">
    <property type="entry name" value="TM_PBP2"/>
    <property type="match status" value="1"/>
</dbReference>
<dbReference type="AlphaFoldDB" id="A0A371IM51"/>
<dbReference type="Gene3D" id="1.10.3720.10">
    <property type="entry name" value="MetI-like"/>
    <property type="match status" value="1"/>
</dbReference>
<keyword evidence="4 7" id="KW-0812">Transmembrane</keyword>
<dbReference type="PROSITE" id="PS50928">
    <property type="entry name" value="ABC_TM1"/>
    <property type="match status" value="1"/>
</dbReference>
<evidence type="ECO:0000256" key="2">
    <source>
        <dbReference type="ARBA" id="ARBA00022448"/>
    </source>
</evidence>
<evidence type="ECO:0000256" key="4">
    <source>
        <dbReference type="ARBA" id="ARBA00022692"/>
    </source>
</evidence>
<dbReference type="InterPro" id="IPR051322">
    <property type="entry name" value="AA_ABC_Transporter_Permease"/>
</dbReference>
<dbReference type="Proteomes" id="UP000093352">
    <property type="component" value="Unassembled WGS sequence"/>
</dbReference>
<evidence type="ECO:0000256" key="1">
    <source>
        <dbReference type="ARBA" id="ARBA00004651"/>
    </source>
</evidence>
<sequence>MFKNAISLGNEWLVETVNTLYMTFFTAIIAGIIGLVIGIILVVTTDGGILENKLANSILDKLINFMRSIPFIVLLAIIAPLTKEIVGTRIGERAAIVPLVFGTFPFFAKQVENALIQVDKGIVEASESMGDSPFEIITGVYLKEGLPSLIRVSAITLISLVGLTAMAGAIGAGGLGKVAISQGYNRYKDDITIVATLIILAIVYAIQGVSNILIKKVNH</sequence>
<feature type="transmembrane region" description="Helical" evidence="7">
    <location>
        <begin position="64"/>
        <end position="82"/>
    </location>
</feature>
<feature type="transmembrane region" description="Helical" evidence="7">
    <location>
        <begin position="191"/>
        <end position="214"/>
    </location>
</feature>
<dbReference type="SUPFAM" id="SSF161098">
    <property type="entry name" value="MetI-like"/>
    <property type="match status" value="1"/>
</dbReference>
<dbReference type="Pfam" id="PF00528">
    <property type="entry name" value="BPD_transp_1"/>
    <property type="match status" value="1"/>
</dbReference>
<proteinExistence type="inferred from homology"/>
<keyword evidence="5 7" id="KW-1133">Transmembrane helix</keyword>
<feature type="domain" description="ABC transmembrane type-1" evidence="8">
    <location>
        <begin position="16"/>
        <end position="210"/>
    </location>
</feature>
<keyword evidence="10" id="KW-1185">Reference proteome</keyword>
<keyword evidence="2 7" id="KW-0813">Transport</keyword>
<keyword evidence="6 7" id="KW-0472">Membrane</keyword>
<dbReference type="EMBL" id="MBEW02000006">
    <property type="protein sequence ID" value="RDY21569.1"/>
    <property type="molecule type" value="Genomic_DNA"/>
</dbReference>
<evidence type="ECO:0000259" key="8">
    <source>
        <dbReference type="PROSITE" id="PS50928"/>
    </source>
</evidence>
<feature type="transmembrane region" description="Helical" evidence="7">
    <location>
        <begin position="20"/>
        <end position="43"/>
    </location>
</feature>
<dbReference type="RefSeq" id="WP_068912315.1">
    <property type="nucleotide sequence ID" value="NZ_MBEW02000006.1"/>
</dbReference>
<comment type="subcellular location">
    <subcellularLocation>
        <location evidence="1 7">Cell membrane</location>
        <topology evidence="1 7">Multi-pass membrane protein</topology>
    </subcellularLocation>
</comment>
<evidence type="ECO:0000256" key="6">
    <source>
        <dbReference type="ARBA" id="ARBA00023136"/>
    </source>
</evidence>
<comment type="caution">
    <text evidence="9">The sequence shown here is derived from an EMBL/GenBank/DDBJ whole genome shotgun (WGS) entry which is preliminary data.</text>
</comment>
<dbReference type="InterPro" id="IPR000515">
    <property type="entry name" value="MetI-like"/>
</dbReference>
<dbReference type="GO" id="GO:0005886">
    <property type="term" value="C:plasma membrane"/>
    <property type="evidence" value="ECO:0007669"/>
    <property type="project" value="UniProtKB-SubCell"/>
</dbReference>
<reference evidence="9 10" key="1">
    <citation type="journal article" date="2016" name="Genome Announc.">
        <title>Draft Genome Sequence of Criibacterium bergeronii gen. nov., sp. nov., Strain CCRI-22567T, Isolated from a Vaginal Sample from a Woman with Bacterial Vaginosis.</title>
        <authorList>
            <person name="Maheux A.F."/>
            <person name="Berube E."/>
            <person name="Boudreau D.K."/>
            <person name="Raymond F."/>
            <person name="Corbeil J."/>
            <person name="Roy P.H."/>
            <person name="Boissinot M."/>
            <person name="Omar R.F."/>
        </authorList>
    </citation>
    <scope>NUCLEOTIDE SEQUENCE [LARGE SCALE GENOMIC DNA]</scope>
    <source>
        <strain evidence="9 10">CCRI-22567</strain>
    </source>
</reference>
<keyword evidence="3" id="KW-1003">Cell membrane</keyword>
<dbReference type="GO" id="GO:0048473">
    <property type="term" value="P:D-methionine transmembrane transport"/>
    <property type="evidence" value="ECO:0007669"/>
    <property type="project" value="TreeGrafter"/>
</dbReference>